<sequence length="120" mass="14055">MIQTDDKIKLLESGMEKTRWSKLQLKADLNITLKLIKSIPQQRIVAQKRCNIGKLRPKELLKTFQLFLGTQNTHEVLQVIANFRPQGIPQMCIKVISTFDYKEYLRRTASYTTYRVLETP</sequence>
<proteinExistence type="predicted"/>
<dbReference type="Proteomes" id="UP001195483">
    <property type="component" value="Unassembled WGS sequence"/>
</dbReference>
<organism evidence="1 2">
    <name type="scientific">Potamilus streckersoni</name>
    <dbReference type="NCBI Taxonomy" id="2493646"/>
    <lineage>
        <taxon>Eukaryota</taxon>
        <taxon>Metazoa</taxon>
        <taxon>Spiralia</taxon>
        <taxon>Lophotrochozoa</taxon>
        <taxon>Mollusca</taxon>
        <taxon>Bivalvia</taxon>
        <taxon>Autobranchia</taxon>
        <taxon>Heteroconchia</taxon>
        <taxon>Palaeoheterodonta</taxon>
        <taxon>Unionida</taxon>
        <taxon>Unionoidea</taxon>
        <taxon>Unionidae</taxon>
        <taxon>Ambleminae</taxon>
        <taxon>Lampsilini</taxon>
        <taxon>Potamilus</taxon>
    </lineage>
</organism>
<keyword evidence="2" id="KW-1185">Reference proteome</keyword>
<evidence type="ECO:0000313" key="1">
    <source>
        <dbReference type="EMBL" id="KAK3579857.1"/>
    </source>
</evidence>
<comment type="caution">
    <text evidence="1">The sequence shown here is derived from an EMBL/GenBank/DDBJ whole genome shotgun (WGS) entry which is preliminary data.</text>
</comment>
<reference evidence="1" key="1">
    <citation type="journal article" date="2021" name="Genome Biol. Evol.">
        <title>A High-Quality Reference Genome for a Parasitic Bivalve with Doubly Uniparental Inheritance (Bivalvia: Unionida).</title>
        <authorList>
            <person name="Smith C.H."/>
        </authorList>
    </citation>
    <scope>NUCLEOTIDE SEQUENCE</scope>
    <source>
        <strain evidence="1">CHS0354</strain>
    </source>
</reference>
<reference evidence="1" key="2">
    <citation type="journal article" date="2021" name="Genome Biol. Evol.">
        <title>Developing a high-quality reference genome for a parasitic bivalve with doubly uniparental inheritance (Bivalvia: Unionida).</title>
        <authorList>
            <person name="Smith C.H."/>
        </authorList>
    </citation>
    <scope>NUCLEOTIDE SEQUENCE</scope>
    <source>
        <strain evidence="1">CHS0354</strain>
        <tissue evidence="1">Mantle</tissue>
    </source>
</reference>
<dbReference type="AlphaFoldDB" id="A0AAE0VK61"/>
<name>A0AAE0VK61_9BIVA</name>
<dbReference type="EMBL" id="JAEAOA010000945">
    <property type="protein sequence ID" value="KAK3579857.1"/>
    <property type="molecule type" value="Genomic_DNA"/>
</dbReference>
<accession>A0AAE0VK61</accession>
<evidence type="ECO:0000313" key="2">
    <source>
        <dbReference type="Proteomes" id="UP001195483"/>
    </source>
</evidence>
<feature type="non-terminal residue" evidence="1">
    <location>
        <position position="120"/>
    </location>
</feature>
<gene>
    <name evidence="1" type="ORF">CHS0354_015272</name>
</gene>
<reference evidence="1" key="3">
    <citation type="submission" date="2023-05" db="EMBL/GenBank/DDBJ databases">
        <authorList>
            <person name="Smith C.H."/>
        </authorList>
    </citation>
    <scope>NUCLEOTIDE SEQUENCE</scope>
    <source>
        <strain evidence="1">CHS0354</strain>
        <tissue evidence="1">Mantle</tissue>
    </source>
</reference>
<protein>
    <submittedName>
        <fullName evidence="1">Uncharacterized protein</fullName>
    </submittedName>
</protein>